<reference evidence="1 2" key="1">
    <citation type="submission" date="2019-03" db="EMBL/GenBank/DDBJ databases">
        <title>Genomic analyses of the natural microbiome of Caenorhabditis elegans.</title>
        <authorList>
            <person name="Samuel B."/>
        </authorList>
    </citation>
    <scope>NUCLEOTIDE SEQUENCE [LARGE SCALE GENOMIC DNA]</scope>
    <source>
        <strain evidence="1 2">JUb18</strain>
    </source>
</reference>
<dbReference type="AlphaFoldDB" id="A0A4R6RUP3"/>
<organism evidence="1 2">
    <name type="scientific">Leucobacter luti</name>
    <dbReference type="NCBI Taxonomy" id="340320"/>
    <lineage>
        <taxon>Bacteria</taxon>
        <taxon>Bacillati</taxon>
        <taxon>Actinomycetota</taxon>
        <taxon>Actinomycetes</taxon>
        <taxon>Micrococcales</taxon>
        <taxon>Microbacteriaceae</taxon>
        <taxon>Leucobacter</taxon>
    </lineage>
</organism>
<proteinExistence type="predicted"/>
<accession>A0A4R6RUP3</accession>
<keyword evidence="2" id="KW-1185">Reference proteome</keyword>
<evidence type="ECO:0000313" key="1">
    <source>
        <dbReference type="EMBL" id="TDP89786.1"/>
    </source>
</evidence>
<dbReference type="RefSeq" id="WP_133617637.1">
    <property type="nucleotide sequence ID" value="NZ_SNYA01000008.1"/>
</dbReference>
<sequence length="98" mass="11469">MPTPTPTRSYTRRPKALREARKIAESARVGRSPARVSYENIWLQGTGTHTFGYENAESEFQVRYIMPRVSGFFICNETLWLTDEEWAEYEAFEEQQEA</sequence>
<comment type="caution">
    <text evidence="1">The sequence shown here is derived from an EMBL/GenBank/DDBJ whole genome shotgun (WGS) entry which is preliminary data.</text>
</comment>
<dbReference type="EMBL" id="SNYA01000008">
    <property type="protein sequence ID" value="TDP89786.1"/>
    <property type="molecule type" value="Genomic_DNA"/>
</dbReference>
<protein>
    <submittedName>
        <fullName evidence="1">Uncharacterized protein</fullName>
    </submittedName>
</protein>
<dbReference type="Proteomes" id="UP000295601">
    <property type="component" value="Unassembled WGS sequence"/>
</dbReference>
<name>A0A4R6RUP3_9MICO</name>
<evidence type="ECO:0000313" key="2">
    <source>
        <dbReference type="Proteomes" id="UP000295601"/>
    </source>
</evidence>
<gene>
    <name evidence="1" type="ORF">EDF62_3083</name>
</gene>